<dbReference type="EMBL" id="ABJB010861604">
    <property type="status" value="NOT_ANNOTATED_CDS"/>
    <property type="molecule type" value="Genomic_DNA"/>
</dbReference>
<dbReference type="AlphaFoldDB" id="B7P4I6"/>
<dbReference type="VEuPathDB" id="VectorBase:ISCP_024853"/>
<name>B7P4I6_IXOSC</name>
<feature type="region of interest" description="Disordered" evidence="1">
    <location>
        <begin position="170"/>
        <end position="242"/>
    </location>
</feature>
<proteinExistence type="predicted"/>
<evidence type="ECO:0000256" key="1">
    <source>
        <dbReference type="SAM" id="MobiDB-lite"/>
    </source>
</evidence>
<dbReference type="STRING" id="6945.B7P4I6"/>
<dbReference type="Proteomes" id="UP000001555">
    <property type="component" value="Unassembled WGS sequence"/>
</dbReference>
<dbReference type="InParanoid" id="B7P4I6"/>
<accession>B7P4I6</accession>
<sequence length="242" mass="26964">MEKVQENEAVKLIRVKEGLLKLSEAYLELANKCAIIFESQRDIAAHIPDVHHMALHEMKYTAMEKVQENEAVKLIRVKEGLLKLSEAYLELANKCAIIFESQRDIAAHIPDVHHMALHEMKYTGTGAMKQAVQKAKDRVDQYHLYQYRLIPHCPSVEEPPPPYTPGYYDPTTGQPYHVPGGDEAAFGSQLPSRPPGGNNNPDWLLPRDPPAACPPSPWPPAWGSDGEEEDRLSAAMGAARLG</sequence>
<evidence type="ECO:0000313" key="4">
    <source>
        <dbReference type="Proteomes" id="UP000001555"/>
    </source>
</evidence>
<keyword evidence="4" id="KW-1185">Reference proteome</keyword>
<evidence type="ECO:0000313" key="2">
    <source>
        <dbReference type="EMBL" id="EEC01508.1"/>
    </source>
</evidence>
<dbReference type="EMBL" id="DS635599">
    <property type="protein sequence ID" value="EEC01508.1"/>
    <property type="molecule type" value="Genomic_DNA"/>
</dbReference>
<reference evidence="3" key="2">
    <citation type="submission" date="2020-05" db="UniProtKB">
        <authorList>
            <consortium name="EnsemblMetazoa"/>
        </authorList>
    </citation>
    <scope>IDENTIFICATION</scope>
    <source>
        <strain evidence="3">wikel</strain>
    </source>
</reference>
<protein>
    <submittedName>
        <fullName evidence="2 3">Uncharacterized protein</fullName>
    </submittedName>
</protein>
<dbReference type="PaxDb" id="6945-B7P4I6"/>
<dbReference type="HOGENOM" id="CLU_1148307_0_0_1"/>
<dbReference type="Gene3D" id="1.20.1270.60">
    <property type="entry name" value="Arfaptin homology (AH) domain/BAR domain"/>
    <property type="match status" value="1"/>
</dbReference>
<gene>
    <name evidence="2" type="ORF">IscW_ISCW015663</name>
</gene>
<feature type="compositionally biased region" description="Pro residues" evidence="1">
    <location>
        <begin position="207"/>
        <end position="220"/>
    </location>
</feature>
<dbReference type="VEuPathDB" id="VectorBase:ISCW015663"/>
<evidence type="ECO:0000313" key="3">
    <source>
        <dbReference type="EnsemblMetazoa" id="ISCW015663-PA"/>
    </source>
</evidence>
<dbReference type="InterPro" id="IPR027267">
    <property type="entry name" value="AH/BAR_dom_sf"/>
</dbReference>
<dbReference type="OrthoDB" id="5803434at2759"/>
<dbReference type="EMBL" id="ABJB010113121">
    <property type="status" value="NOT_ANNOTATED_CDS"/>
    <property type="molecule type" value="Genomic_DNA"/>
</dbReference>
<reference evidence="2 4" key="1">
    <citation type="submission" date="2008-03" db="EMBL/GenBank/DDBJ databases">
        <title>Annotation of Ixodes scapularis.</title>
        <authorList>
            <consortium name="Ixodes scapularis Genome Project Consortium"/>
            <person name="Caler E."/>
            <person name="Hannick L.I."/>
            <person name="Bidwell S."/>
            <person name="Joardar V."/>
            <person name="Thiagarajan M."/>
            <person name="Amedeo P."/>
            <person name="Galinsky K.J."/>
            <person name="Schobel S."/>
            <person name="Inman J."/>
            <person name="Hostetler J."/>
            <person name="Miller J."/>
            <person name="Hammond M."/>
            <person name="Megy K."/>
            <person name="Lawson D."/>
            <person name="Kodira C."/>
            <person name="Sutton G."/>
            <person name="Meyer J."/>
            <person name="Hill C.A."/>
            <person name="Birren B."/>
            <person name="Nene V."/>
            <person name="Collins F."/>
            <person name="Alarcon-Chaidez F."/>
            <person name="Wikel S."/>
            <person name="Strausberg R."/>
        </authorList>
    </citation>
    <scope>NUCLEOTIDE SEQUENCE [LARGE SCALE GENOMIC DNA]</scope>
    <source>
        <strain evidence="4">Wikel</strain>
        <strain evidence="2">Wikel colony</strain>
    </source>
</reference>
<dbReference type="EnsemblMetazoa" id="ISCW015663-RA">
    <property type="protein sequence ID" value="ISCW015663-PA"/>
    <property type="gene ID" value="ISCW015663"/>
</dbReference>
<organism>
    <name type="scientific">Ixodes scapularis</name>
    <name type="common">Black-legged tick</name>
    <name type="synonym">Deer tick</name>
    <dbReference type="NCBI Taxonomy" id="6945"/>
    <lineage>
        <taxon>Eukaryota</taxon>
        <taxon>Metazoa</taxon>
        <taxon>Ecdysozoa</taxon>
        <taxon>Arthropoda</taxon>
        <taxon>Chelicerata</taxon>
        <taxon>Arachnida</taxon>
        <taxon>Acari</taxon>
        <taxon>Parasitiformes</taxon>
        <taxon>Ixodida</taxon>
        <taxon>Ixodoidea</taxon>
        <taxon>Ixodidae</taxon>
        <taxon>Ixodinae</taxon>
        <taxon>Ixodes</taxon>
    </lineage>
</organism>
<dbReference type="VEuPathDB" id="VectorBase:ISCI015663"/>